<dbReference type="NCBIfam" id="TIGR04183">
    <property type="entry name" value="Por_Secre_tail"/>
    <property type="match status" value="1"/>
</dbReference>
<keyword evidence="1" id="KW-0732">Signal</keyword>
<dbReference type="GO" id="GO:0005975">
    <property type="term" value="P:carbohydrate metabolic process"/>
    <property type="evidence" value="ECO:0007669"/>
    <property type="project" value="InterPro"/>
</dbReference>
<dbReference type="SUPFAM" id="SSF49785">
    <property type="entry name" value="Galactose-binding domain-like"/>
    <property type="match status" value="3"/>
</dbReference>
<feature type="domain" description="CBM6" evidence="2">
    <location>
        <begin position="619"/>
        <end position="749"/>
    </location>
</feature>
<dbReference type="InterPro" id="IPR005084">
    <property type="entry name" value="CBM6"/>
</dbReference>
<dbReference type="InterPro" id="IPR006584">
    <property type="entry name" value="Cellulose-bd_IV"/>
</dbReference>
<feature type="domain" description="CBM6" evidence="2">
    <location>
        <begin position="756"/>
        <end position="880"/>
    </location>
</feature>
<dbReference type="InterPro" id="IPR011071">
    <property type="entry name" value="Lyase_8-like_C"/>
</dbReference>
<dbReference type="Gene3D" id="3.20.20.80">
    <property type="entry name" value="Glycosidases"/>
    <property type="match status" value="1"/>
</dbReference>
<evidence type="ECO:0000313" key="3">
    <source>
        <dbReference type="EMBL" id="RXK85479.1"/>
    </source>
</evidence>
<dbReference type="Proteomes" id="UP000290545">
    <property type="component" value="Unassembled WGS sequence"/>
</dbReference>
<dbReference type="GO" id="GO:0003824">
    <property type="term" value="F:catalytic activity"/>
    <property type="evidence" value="ECO:0007669"/>
    <property type="project" value="UniProtKB-ARBA"/>
</dbReference>
<dbReference type="PROSITE" id="PS51175">
    <property type="entry name" value="CBM6"/>
    <property type="match status" value="3"/>
</dbReference>
<name>A0A4Q1DAH5_9BACT</name>
<dbReference type="Pfam" id="PF18962">
    <property type="entry name" value="Por_Secre_tail"/>
    <property type="match status" value="1"/>
</dbReference>
<dbReference type="SMART" id="SM00606">
    <property type="entry name" value="CBD_IV"/>
    <property type="match status" value="2"/>
</dbReference>
<dbReference type="InterPro" id="IPR008979">
    <property type="entry name" value="Galactose-bd-like_sf"/>
</dbReference>
<accession>A0A4Q1DAH5</accession>
<evidence type="ECO:0000256" key="1">
    <source>
        <dbReference type="ARBA" id="ARBA00022729"/>
    </source>
</evidence>
<dbReference type="RefSeq" id="WP_129001231.1">
    <property type="nucleotide sequence ID" value="NZ_SDHZ01000001.1"/>
</dbReference>
<dbReference type="InterPro" id="IPR013190">
    <property type="entry name" value="GH98_C"/>
</dbReference>
<keyword evidence="4" id="KW-1185">Reference proteome</keyword>
<dbReference type="CDD" id="cd04082">
    <property type="entry name" value="CBM35_pectate_lyase-like"/>
    <property type="match status" value="2"/>
</dbReference>
<reference evidence="3 4" key="1">
    <citation type="submission" date="2019-01" db="EMBL/GenBank/DDBJ databases">
        <title>Filimonas sp. strain TTM-71.</title>
        <authorList>
            <person name="Chen W.-M."/>
        </authorList>
    </citation>
    <scope>NUCLEOTIDE SEQUENCE [LARGE SCALE GENOMIC DNA]</scope>
    <source>
        <strain evidence="3 4">TTM-71</strain>
    </source>
</reference>
<proteinExistence type="predicted"/>
<evidence type="ECO:0000313" key="4">
    <source>
        <dbReference type="Proteomes" id="UP000290545"/>
    </source>
</evidence>
<dbReference type="Gene3D" id="2.60.120.260">
    <property type="entry name" value="Galactose-binding domain-like"/>
    <property type="match status" value="3"/>
</dbReference>
<gene>
    <name evidence="3" type="ORF">ESB13_01260</name>
</gene>
<dbReference type="GO" id="GO:0030246">
    <property type="term" value="F:carbohydrate binding"/>
    <property type="evidence" value="ECO:0007669"/>
    <property type="project" value="InterPro"/>
</dbReference>
<dbReference type="Gene3D" id="2.60.220.10">
    <property type="entry name" value="Polysaccharide lyase family 8-like, C-terminal"/>
    <property type="match status" value="1"/>
</dbReference>
<feature type="domain" description="CBM6" evidence="2">
    <location>
        <begin position="895"/>
        <end position="1018"/>
    </location>
</feature>
<comment type="caution">
    <text evidence="3">The sequence shown here is derived from an EMBL/GenBank/DDBJ whole genome shotgun (WGS) entry which is preliminary data.</text>
</comment>
<organism evidence="3 4">
    <name type="scientific">Filimonas effusa</name>
    <dbReference type="NCBI Taxonomy" id="2508721"/>
    <lineage>
        <taxon>Bacteria</taxon>
        <taxon>Pseudomonadati</taxon>
        <taxon>Bacteroidota</taxon>
        <taxon>Chitinophagia</taxon>
        <taxon>Chitinophagales</taxon>
        <taxon>Chitinophagaceae</taxon>
        <taxon>Filimonas</taxon>
    </lineage>
</organism>
<dbReference type="EMBL" id="SDHZ01000001">
    <property type="protein sequence ID" value="RXK85479.1"/>
    <property type="molecule type" value="Genomic_DNA"/>
</dbReference>
<dbReference type="Pfam" id="PF08307">
    <property type="entry name" value="Glyco_hydro_98C"/>
    <property type="match status" value="1"/>
</dbReference>
<sequence>MKFHLPKAYREYIFRLAALFFILLHGTTYGQTGAPLRRPISPQQPTWFIHIDSWNQADPQKIIDMVPADIRPYIVFNISISINHDRLTSRWLQAENGYEIAKSWLRVCAENRVWAMIQQSSGGFQHFSETDIAMYEEFYRDYPNFIGFNYAEQFWGFDGSLQPPTSNSYDPLSPAWTDRIALFAKLLQLSNRYGGYLVVSWCPNQWNPNINPIGMLKRNPDFAAACRNYTENYILCEKYTQQTYQYDMESTCLGAYLSGYAGQYGIRYDETGWSDSTGTNANFTLATGLAPHLEHIMLTGETVIDGPETIPINASREIGTATTADGFTTRRWEFYPQFHNISIDLFRKVLDGTVRIPTRREVIDRTKVVIVNDVNSGSNQDRYSTPQTLFEGLYRMDTDGNYELNKSFFKKTGRYPSIPLAYQLDDTDANSFQVKINKSAYATRWPSISSKVTEFNSLFPSEYMGTLYAGRHENGWVTYNPFKTNETATASIPFKYNTCSSMELSYSQYSAGIIKEYANRLNIYLNNYDNKVNTALKTDIIKIYGASSQPTWSFTERGSHQASTVSGNWSGGVFTLTVQHNGALDITINCSGTATGRLTSYTPSVLVTPSAPAVYNGPLQHEAELFDYKSISGNTINGVSGTVRNYTGQGYLRFGTNAAASIRDSIYLQHSGTYQLRTRYSLTGGNVNTIGLYVNGTSVGTPLFTQTDSNSNWALHTQTITLNAGTNTIEFRANAAAAYSVYFDNIVVQPVSSGGNIIQENTTGFCNVNGTIDTNNAGYTGAGFANTNNAAGTGIDWKINFASVGTKSFTFRYAGIDTRTANLLVNGSIVAANISLPSTGSWTTWSTVTVYANTIPGISDVRLEATGASGLPNVDYVEVVGGTAANCATAVTNYAIQENETGFCSLDGVVENNYPGFVGSGFANTNNATGAGINWKVNFSSAGSQTFTFRYASADARPGRLLINGAVAIATINFPATGSWSNWSTVTVTATTGAGVADVRLEATGSTGLGNIDYIAFTNGTPAACTTTASSIGMLLSITAPASDNTDLKLTESANSIEIYPNPTQRNVTVRLSSYWKAGDQLVLSDASGKPITAQRVKSNIEALHTATLAPGIYFINIYNSKGGHASLKLVKQ</sequence>
<dbReference type="OrthoDB" id="6056921at2"/>
<dbReference type="AlphaFoldDB" id="A0A4Q1DAH5"/>
<dbReference type="InterPro" id="IPR013191">
    <property type="entry name" value="GH98_central"/>
</dbReference>
<protein>
    <submittedName>
        <fullName evidence="3">Carbohydrate-binding protein</fullName>
    </submittedName>
</protein>
<dbReference type="Pfam" id="PF03422">
    <property type="entry name" value="CBM_6"/>
    <property type="match status" value="2"/>
</dbReference>
<dbReference type="InterPro" id="IPR026444">
    <property type="entry name" value="Secre_tail"/>
</dbReference>
<dbReference type="Pfam" id="PF08306">
    <property type="entry name" value="Glyco_hydro_98M"/>
    <property type="match status" value="1"/>
</dbReference>
<evidence type="ECO:0000259" key="2">
    <source>
        <dbReference type="PROSITE" id="PS51175"/>
    </source>
</evidence>